<accession>F1TIN5</accession>
<dbReference type="InterPro" id="IPR001387">
    <property type="entry name" value="Cro/C1-type_HTH"/>
</dbReference>
<sequence>MSLSWKLREQMAKKGIWRCTDFTKLLNQYGIRMSVSAVTRMVEKLPERIDTKVMDAICDILDCPPTDLFGYEASGRNAEVLSKAVGDSLKIKPGPKRKNKSNSDDIPDYILGPEGGVIK</sequence>
<dbReference type="RefSeq" id="WP_004622558.1">
    <property type="nucleotide sequence ID" value="NZ_ACXX02000021.1"/>
</dbReference>
<keyword evidence="4" id="KW-1185">Reference proteome</keyword>
<dbReference type="Pfam" id="PF13443">
    <property type="entry name" value="HTH_26"/>
    <property type="match status" value="1"/>
</dbReference>
<dbReference type="Proteomes" id="UP000003860">
    <property type="component" value="Unassembled WGS sequence"/>
</dbReference>
<proteinExistence type="predicted"/>
<name>F1TIN5_9FIRM</name>
<gene>
    <name evidence="3" type="ORF">Cpap_0061</name>
</gene>
<reference evidence="3" key="1">
    <citation type="submission" date="2009-07" db="EMBL/GenBank/DDBJ databases">
        <authorList>
            <consortium name="US DOE Joint Genome Institute (JGI-PGF)"/>
            <person name="Lucas S."/>
            <person name="Copeland A."/>
            <person name="Lapidus A."/>
            <person name="Glavina del Rio T."/>
            <person name="Tice H."/>
            <person name="Bruce D."/>
            <person name="Goodwin L."/>
            <person name="Pitluck S."/>
            <person name="Larimer F."/>
            <person name="Land M.L."/>
            <person name="Mouttaki H."/>
            <person name="He Z."/>
            <person name="Zhou J."/>
            <person name="Hemme C.L."/>
        </authorList>
    </citation>
    <scope>NUCLEOTIDE SEQUENCE</scope>
    <source>
        <strain evidence="3">DSM 2782</strain>
    </source>
</reference>
<dbReference type="EMBL" id="ACXX02000021">
    <property type="protein sequence ID" value="EGD45734.1"/>
    <property type="molecule type" value="Genomic_DNA"/>
</dbReference>
<feature type="region of interest" description="Disordered" evidence="1">
    <location>
        <begin position="90"/>
        <end position="119"/>
    </location>
</feature>
<dbReference type="eggNOG" id="COG3655">
    <property type="taxonomic scope" value="Bacteria"/>
</dbReference>
<dbReference type="STRING" id="588581.Cpap_0061"/>
<evidence type="ECO:0000313" key="4">
    <source>
        <dbReference type="Proteomes" id="UP000003860"/>
    </source>
</evidence>
<protein>
    <recommendedName>
        <fullName evidence="2">HTH cro/C1-type domain-containing protein</fullName>
    </recommendedName>
</protein>
<organism evidence="3 4">
    <name type="scientific">Ruminiclostridium papyrosolvens DSM 2782</name>
    <dbReference type="NCBI Taxonomy" id="588581"/>
    <lineage>
        <taxon>Bacteria</taxon>
        <taxon>Bacillati</taxon>
        <taxon>Bacillota</taxon>
        <taxon>Clostridia</taxon>
        <taxon>Eubacteriales</taxon>
        <taxon>Oscillospiraceae</taxon>
        <taxon>Ruminiclostridium</taxon>
    </lineage>
</organism>
<evidence type="ECO:0000256" key="1">
    <source>
        <dbReference type="SAM" id="MobiDB-lite"/>
    </source>
</evidence>
<dbReference type="AlphaFoldDB" id="F1TIN5"/>
<evidence type="ECO:0000313" key="3">
    <source>
        <dbReference type="EMBL" id="EGD45734.1"/>
    </source>
</evidence>
<evidence type="ECO:0000259" key="2">
    <source>
        <dbReference type="Pfam" id="PF13443"/>
    </source>
</evidence>
<comment type="caution">
    <text evidence="3">The sequence shown here is derived from an EMBL/GenBank/DDBJ whole genome shotgun (WGS) entry which is preliminary data.</text>
</comment>
<dbReference type="OrthoDB" id="9807880at2"/>
<feature type="domain" description="HTH cro/C1-type" evidence="2">
    <location>
        <begin position="6"/>
        <end position="73"/>
    </location>
</feature>
<reference evidence="3" key="2">
    <citation type="submission" date="2011-01" db="EMBL/GenBank/DDBJ databases">
        <title>The Non-contiguous Finished genome of Clostridium papyrosolvens.</title>
        <authorList>
            <person name="Lucas S."/>
            <person name="Copeland A."/>
            <person name="Lapidus A."/>
            <person name="Cheng J.-F."/>
            <person name="Goodwin L."/>
            <person name="Pitluck S."/>
            <person name="Misra M."/>
            <person name="Chertkov O."/>
            <person name="Detter J.C."/>
            <person name="Han C."/>
            <person name="Tapia R."/>
            <person name="Land M."/>
            <person name="Hauser L."/>
            <person name="Kyrpides N."/>
            <person name="Ivanova N."/>
            <person name="Pagani I."/>
            <person name="Mouttaki H."/>
            <person name="He Z."/>
            <person name="Zhou J."/>
            <person name="Hemme C.L."/>
            <person name="Woyke T."/>
        </authorList>
    </citation>
    <scope>NUCLEOTIDE SEQUENCE [LARGE SCALE GENOMIC DNA]</scope>
    <source>
        <strain evidence="3">DSM 2782</strain>
    </source>
</reference>